<gene>
    <name evidence="2" type="ORF">FPE_LOCUS6400</name>
</gene>
<dbReference type="EMBL" id="OU503039">
    <property type="protein sequence ID" value="CAI9758970.1"/>
    <property type="molecule type" value="Genomic_DNA"/>
</dbReference>
<dbReference type="Proteomes" id="UP000834106">
    <property type="component" value="Chromosome 4"/>
</dbReference>
<dbReference type="InterPro" id="IPR046346">
    <property type="entry name" value="Aminoacid_DH-like_N_sf"/>
</dbReference>
<evidence type="ECO:0000313" key="2">
    <source>
        <dbReference type="EMBL" id="CAI9758970.1"/>
    </source>
</evidence>
<dbReference type="PANTHER" id="PTHR48099">
    <property type="entry name" value="C-1-TETRAHYDROFOLATE SYNTHASE, CYTOPLASMIC-RELATED"/>
    <property type="match status" value="1"/>
</dbReference>
<evidence type="ECO:0000313" key="3">
    <source>
        <dbReference type="Proteomes" id="UP000834106"/>
    </source>
</evidence>
<proteinExistence type="predicted"/>
<accession>A0AAD1Z049</accession>
<dbReference type="Gene3D" id="3.40.50.10860">
    <property type="entry name" value="Leucine Dehydrogenase, chain A, domain 1"/>
    <property type="match status" value="1"/>
</dbReference>
<dbReference type="AlphaFoldDB" id="A0AAD1Z049"/>
<evidence type="ECO:0000259" key="1">
    <source>
        <dbReference type="Pfam" id="PF00763"/>
    </source>
</evidence>
<feature type="domain" description="Tetrahydrofolate dehydrogenase/cyclohydrolase catalytic" evidence="1">
    <location>
        <begin position="2"/>
        <end position="60"/>
    </location>
</feature>
<dbReference type="GO" id="GO:0035999">
    <property type="term" value="P:tetrahydrofolate interconversion"/>
    <property type="evidence" value="ECO:0007669"/>
    <property type="project" value="TreeGrafter"/>
</dbReference>
<dbReference type="GO" id="GO:0004477">
    <property type="term" value="F:methenyltetrahydrofolate cyclohydrolase activity"/>
    <property type="evidence" value="ECO:0007669"/>
    <property type="project" value="TreeGrafter"/>
</dbReference>
<dbReference type="Pfam" id="PF00763">
    <property type="entry name" value="THF_DHG_CYH"/>
    <property type="match status" value="1"/>
</dbReference>
<keyword evidence="3" id="KW-1185">Reference proteome</keyword>
<dbReference type="InterPro" id="IPR020630">
    <property type="entry name" value="THF_DH/CycHdrlase_cat_dom"/>
</dbReference>
<sequence>MDSQYFVRIKVKACGEVGIVSFVEELPEDYKETDVLRVVSSFNENPSVHGIIMQLPLPQGNHCLLLVPPKGCVELLLQYGVELIGKKAVVIGRSVSFLVYASEHNGRSCQMLGLSARV</sequence>
<dbReference type="SUPFAM" id="SSF53223">
    <property type="entry name" value="Aminoacid dehydrogenase-like, N-terminal domain"/>
    <property type="match status" value="1"/>
</dbReference>
<name>A0AAD1Z049_9LAMI</name>
<protein>
    <recommendedName>
        <fullName evidence="1">Tetrahydrofolate dehydrogenase/cyclohydrolase catalytic domain-containing protein</fullName>
    </recommendedName>
</protein>
<dbReference type="PANTHER" id="PTHR48099:SF13">
    <property type="entry name" value="METHYLENETETRAHYDROFOLATE DEHYDROGENASE"/>
    <property type="match status" value="1"/>
</dbReference>
<reference evidence="2" key="1">
    <citation type="submission" date="2023-05" db="EMBL/GenBank/DDBJ databases">
        <authorList>
            <person name="Huff M."/>
        </authorList>
    </citation>
    <scope>NUCLEOTIDE SEQUENCE</scope>
</reference>
<dbReference type="GO" id="GO:0005829">
    <property type="term" value="C:cytosol"/>
    <property type="evidence" value="ECO:0007669"/>
    <property type="project" value="TreeGrafter"/>
</dbReference>
<dbReference type="GO" id="GO:0004488">
    <property type="term" value="F:methylenetetrahydrofolate dehydrogenase (NADP+) activity"/>
    <property type="evidence" value="ECO:0007669"/>
    <property type="project" value="InterPro"/>
</dbReference>
<organism evidence="2 3">
    <name type="scientific">Fraxinus pennsylvanica</name>
    <dbReference type="NCBI Taxonomy" id="56036"/>
    <lineage>
        <taxon>Eukaryota</taxon>
        <taxon>Viridiplantae</taxon>
        <taxon>Streptophyta</taxon>
        <taxon>Embryophyta</taxon>
        <taxon>Tracheophyta</taxon>
        <taxon>Spermatophyta</taxon>
        <taxon>Magnoliopsida</taxon>
        <taxon>eudicotyledons</taxon>
        <taxon>Gunneridae</taxon>
        <taxon>Pentapetalae</taxon>
        <taxon>asterids</taxon>
        <taxon>lamiids</taxon>
        <taxon>Lamiales</taxon>
        <taxon>Oleaceae</taxon>
        <taxon>Oleeae</taxon>
        <taxon>Fraxinus</taxon>
    </lineage>
</organism>